<evidence type="ECO:0000256" key="7">
    <source>
        <dbReference type="ARBA" id="ARBA00022989"/>
    </source>
</evidence>
<protein>
    <recommendedName>
        <fullName evidence="2">cyclic-guanylate-specific phosphodiesterase</fullName>
        <ecNumber evidence="2">3.1.4.52</ecNumber>
    </recommendedName>
</protein>
<evidence type="ECO:0000259" key="10">
    <source>
        <dbReference type="PROSITE" id="PS50883"/>
    </source>
</evidence>
<dbReference type="Pfam" id="PF00563">
    <property type="entry name" value="EAL"/>
    <property type="match status" value="1"/>
</dbReference>
<dbReference type="EMBL" id="SPUH01000001">
    <property type="protein sequence ID" value="TKS54015.1"/>
    <property type="molecule type" value="Genomic_DNA"/>
</dbReference>
<evidence type="ECO:0000256" key="8">
    <source>
        <dbReference type="ARBA" id="ARBA00023136"/>
    </source>
</evidence>
<comment type="catalytic activity">
    <reaction evidence="9">
        <text>3',3'-c-di-GMP + H2O = 5'-phosphoguanylyl(3'-&gt;5')guanosine + H(+)</text>
        <dbReference type="Rhea" id="RHEA:24902"/>
        <dbReference type="ChEBI" id="CHEBI:15377"/>
        <dbReference type="ChEBI" id="CHEBI:15378"/>
        <dbReference type="ChEBI" id="CHEBI:58754"/>
        <dbReference type="ChEBI" id="CHEBI:58805"/>
        <dbReference type="EC" id="3.1.4.52"/>
    </reaction>
</comment>
<keyword evidence="4" id="KW-0973">c-di-GMP</keyword>
<keyword evidence="12" id="KW-1185">Reference proteome</keyword>
<evidence type="ECO:0000256" key="6">
    <source>
        <dbReference type="ARBA" id="ARBA00022801"/>
    </source>
</evidence>
<sequence>MHRRFKTAQSLNGSGIFAAAVVAGSILLTLLLAHAAWVQGDRHRLERHVDRLLEATRLVATQSTRALNDSLRLTTARCSADDLTELRVLAFQSQHIRDIGRVEDGRVLCTAAWGVLPHPPLLPEPTRRATAYRFWSVGSTLVDRRISTDMVAAGDAILFVAPDWFGDIARLDPRTSSIVTTRDRRHVMRAWGSEATILPGAREEPWHDLGSARVQLACDDDYDLCVMARTRGSGLADASLQSVLGLCLLGGLAGMGINSMMGASRRRRASLEARLARVIRTDRLHMVYQPLRRLSDRGLVGFEALVRWTTSSGDDVPPEVFVRMAEQTGLGRALARQVVAKAFAEMAPTLQRDSGLYLGINLTAEDLLDMQFHDYLDAQAALHGIAAASIVLEITERSTAMRDDLVRNIHLLRAKGYRFYIDDFGTGYSSLDYLAALPLDAVKIDKLFTQAAGSDSVVGQIFEPMCTMAHALRVGIVVEGVETEQQAEHVCRLAPQAIGQGWLLGRPVAVQDLPTT</sequence>
<comment type="subcellular location">
    <subcellularLocation>
        <location evidence="1">Cell membrane</location>
        <topology evidence="1">Multi-pass membrane protein</topology>
    </subcellularLocation>
</comment>
<comment type="caution">
    <text evidence="11">The sequence shown here is derived from an EMBL/GenBank/DDBJ whole genome shotgun (WGS) entry which is preliminary data.</text>
</comment>
<evidence type="ECO:0000313" key="11">
    <source>
        <dbReference type="EMBL" id="TKS54015.1"/>
    </source>
</evidence>
<dbReference type="Gene3D" id="3.20.20.450">
    <property type="entry name" value="EAL domain"/>
    <property type="match status" value="1"/>
</dbReference>
<dbReference type="RefSeq" id="WP_134673396.1">
    <property type="nucleotide sequence ID" value="NZ_SPUH01000001.1"/>
</dbReference>
<gene>
    <name evidence="11" type="ORF">E4582_04000</name>
</gene>
<dbReference type="CDD" id="cd01948">
    <property type="entry name" value="EAL"/>
    <property type="match status" value="1"/>
</dbReference>
<keyword evidence="6" id="KW-0378">Hydrolase</keyword>
<keyword evidence="7" id="KW-1133">Transmembrane helix</keyword>
<dbReference type="InterPro" id="IPR050706">
    <property type="entry name" value="Cyclic-di-GMP_PDE-like"/>
</dbReference>
<keyword evidence="8" id="KW-0472">Membrane</keyword>
<dbReference type="Pfam" id="PF12792">
    <property type="entry name" value="CSS-motif"/>
    <property type="match status" value="1"/>
</dbReference>
<dbReference type="SUPFAM" id="SSF141868">
    <property type="entry name" value="EAL domain-like"/>
    <property type="match status" value="1"/>
</dbReference>
<dbReference type="GO" id="GO:0071111">
    <property type="term" value="F:cyclic-guanylate-specific phosphodiesterase activity"/>
    <property type="evidence" value="ECO:0007669"/>
    <property type="project" value="UniProtKB-EC"/>
</dbReference>
<dbReference type="AlphaFoldDB" id="A0A4Z1R657"/>
<dbReference type="EC" id="3.1.4.52" evidence="2"/>
<evidence type="ECO:0000256" key="4">
    <source>
        <dbReference type="ARBA" id="ARBA00022636"/>
    </source>
</evidence>
<dbReference type="InterPro" id="IPR001633">
    <property type="entry name" value="EAL_dom"/>
</dbReference>
<dbReference type="InterPro" id="IPR024744">
    <property type="entry name" value="CSS-motif_dom"/>
</dbReference>
<dbReference type="InterPro" id="IPR035919">
    <property type="entry name" value="EAL_sf"/>
</dbReference>
<dbReference type="PROSITE" id="PS50883">
    <property type="entry name" value="EAL"/>
    <property type="match status" value="1"/>
</dbReference>
<keyword evidence="3" id="KW-1003">Cell membrane</keyword>
<evidence type="ECO:0000256" key="3">
    <source>
        <dbReference type="ARBA" id="ARBA00022475"/>
    </source>
</evidence>
<keyword evidence="5" id="KW-0812">Transmembrane</keyword>
<evidence type="ECO:0000256" key="2">
    <source>
        <dbReference type="ARBA" id="ARBA00012282"/>
    </source>
</evidence>
<dbReference type="PANTHER" id="PTHR33121">
    <property type="entry name" value="CYCLIC DI-GMP PHOSPHODIESTERASE PDEF"/>
    <property type="match status" value="1"/>
</dbReference>
<evidence type="ECO:0000256" key="5">
    <source>
        <dbReference type="ARBA" id="ARBA00022692"/>
    </source>
</evidence>
<name>A0A4Z1R657_9GAMM</name>
<feature type="domain" description="EAL" evidence="10">
    <location>
        <begin position="268"/>
        <end position="516"/>
    </location>
</feature>
<dbReference type="SMART" id="SM00052">
    <property type="entry name" value="EAL"/>
    <property type="match status" value="1"/>
</dbReference>
<reference evidence="11 12" key="1">
    <citation type="submission" date="2019-01" db="EMBL/GenBank/DDBJ databases">
        <authorList>
            <person name="Zhang S."/>
        </authorList>
    </citation>
    <scope>NUCLEOTIDE SEQUENCE [LARGE SCALE GENOMIC DNA]</scope>
    <source>
        <strain evidence="11 12">1626</strain>
    </source>
</reference>
<accession>A0A4Z1R657</accession>
<proteinExistence type="predicted"/>
<evidence type="ECO:0000313" key="12">
    <source>
        <dbReference type="Proteomes" id="UP000298681"/>
    </source>
</evidence>
<evidence type="ECO:0000256" key="1">
    <source>
        <dbReference type="ARBA" id="ARBA00004651"/>
    </source>
</evidence>
<evidence type="ECO:0000256" key="9">
    <source>
        <dbReference type="ARBA" id="ARBA00034290"/>
    </source>
</evidence>
<dbReference type="Proteomes" id="UP000298681">
    <property type="component" value="Unassembled WGS sequence"/>
</dbReference>
<dbReference type="PANTHER" id="PTHR33121:SF79">
    <property type="entry name" value="CYCLIC DI-GMP PHOSPHODIESTERASE PDED-RELATED"/>
    <property type="match status" value="1"/>
</dbReference>
<dbReference type="GO" id="GO:0005886">
    <property type="term" value="C:plasma membrane"/>
    <property type="evidence" value="ECO:0007669"/>
    <property type="project" value="UniProtKB-SubCell"/>
</dbReference>
<organism evidence="11 12">
    <name type="scientific">Luteimonas yindakuii</name>
    <dbReference type="NCBI Taxonomy" id="2565782"/>
    <lineage>
        <taxon>Bacteria</taxon>
        <taxon>Pseudomonadati</taxon>
        <taxon>Pseudomonadota</taxon>
        <taxon>Gammaproteobacteria</taxon>
        <taxon>Lysobacterales</taxon>
        <taxon>Lysobacteraceae</taxon>
        <taxon>Luteimonas</taxon>
    </lineage>
</organism>